<accession>A0A517MDR3</accession>
<keyword evidence="4 6" id="KW-0012">Acyltransferase</keyword>
<organism evidence="6 7">
    <name type="scientific">Roseimaritima multifibrata</name>
    <dbReference type="NCBI Taxonomy" id="1930274"/>
    <lineage>
        <taxon>Bacteria</taxon>
        <taxon>Pseudomonadati</taxon>
        <taxon>Planctomycetota</taxon>
        <taxon>Planctomycetia</taxon>
        <taxon>Pirellulales</taxon>
        <taxon>Pirellulaceae</taxon>
        <taxon>Roseimaritima</taxon>
    </lineage>
</organism>
<dbReference type="UniPathway" id="UPA00136">
    <property type="reaction ID" value="UER00199"/>
</dbReference>
<dbReference type="GO" id="GO:0005737">
    <property type="term" value="C:cytoplasm"/>
    <property type="evidence" value="ECO:0007669"/>
    <property type="project" value="InterPro"/>
</dbReference>
<dbReference type="InterPro" id="IPR011004">
    <property type="entry name" value="Trimer_LpxA-like_sf"/>
</dbReference>
<dbReference type="RefSeq" id="WP_145351178.1">
    <property type="nucleotide sequence ID" value="NZ_CP036262.1"/>
</dbReference>
<dbReference type="AlphaFoldDB" id="A0A517MDR3"/>
<dbReference type="Pfam" id="PF06426">
    <property type="entry name" value="SATase_N"/>
    <property type="match status" value="1"/>
</dbReference>
<dbReference type="EMBL" id="CP036262">
    <property type="protein sequence ID" value="QDS93022.1"/>
    <property type="molecule type" value="Genomic_DNA"/>
</dbReference>
<keyword evidence="3 6" id="KW-0808">Transferase</keyword>
<dbReference type="GO" id="GO:0009001">
    <property type="term" value="F:serine O-acetyltransferase activity"/>
    <property type="evidence" value="ECO:0007669"/>
    <property type="project" value="InterPro"/>
</dbReference>
<dbReference type="Proteomes" id="UP000320672">
    <property type="component" value="Chromosome"/>
</dbReference>
<dbReference type="InterPro" id="IPR042122">
    <property type="entry name" value="Ser_AcTrfase_N_sf"/>
</dbReference>
<feature type="domain" description="Serine acetyltransferase N-terminal" evidence="5">
    <location>
        <begin position="117"/>
        <end position="162"/>
    </location>
</feature>
<keyword evidence="2" id="KW-0028">Amino-acid biosynthesis</keyword>
<evidence type="ECO:0000313" key="6">
    <source>
        <dbReference type="EMBL" id="QDS93022.1"/>
    </source>
</evidence>
<evidence type="ECO:0000256" key="1">
    <source>
        <dbReference type="ARBA" id="ARBA00018522"/>
    </source>
</evidence>
<keyword evidence="7" id="KW-1185">Reference proteome</keyword>
<dbReference type="KEGG" id="rml:FF011L_17770"/>
<reference evidence="6 7" key="1">
    <citation type="submission" date="2019-02" db="EMBL/GenBank/DDBJ databases">
        <title>Deep-cultivation of Planctomycetes and their phenomic and genomic characterization uncovers novel biology.</title>
        <authorList>
            <person name="Wiegand S."/>
            <person name="Jogler M."/>
            <person name="Boedeker C."/>
            <person name="Pinto D."/>
            <person name="Vollmers J."/>
            <person name="Rivas-Marin E."/>
            <person name="Kohn T."/>
            <person name="Peeters S.H."/>
            <person name="Heuer A."/>
            <person name="Rast P."/>
            <person name="Oberbeckmann S."/>
            <person name="Bunk B."/>
            <person name="Jeske O."/>
            <person name="Meyerdierks A."/>
            <person name="Storesund J.E."/>
            <person name="Kallscheuer N."/>
            <person name="Luecker S."/>
            <person name="Lage O.M."/>
            <person name="Pohl T."/>
            <person name="Merkel B.J."/>
            <person name="Hornburger P."/>
            <person name="Mueller R.-W."/>
            <person name="Bruemmer F."/>
            <person name="Labrenz M."/>
            <person name="Spormann A.M."/>
            <person name="Op den Camp H."/>
            <person name="Overmann J."/>
            <person name="Amann R."/>
            <person name="Jetten M.S.M."/>
            <person name="Mascher T."/>
            <person name="Medema M.H."/>
            <person name="Devos D.P."/>
            <person name="Kaster A.-K."/>
            <person name="Ovreas L."/>
            <person name="Rohde M."/>
            <person name="Galperin M.Y."/>
            <person name="Jogler C."/>
        </authorList>
    </citation>
    <scope>NUCLEOTIDE SEQUENCE [LARGE SCALE GENOMIC DNA]</scope>
    <source>
        <strain evidence="6 7">FF011L</strain>
    </source>
</reference>
<dbReference type="PANTHER" id="PTHR42811">
    <property type="entry name" value="SERINE ACETYLTRANSFERASE"/>
    <property type="match status" value="1"/>
</dbReference>
<evidence type="ECO:0000256" key="3">
    <source>
        <dbReference type="ARBA" id="ARBA00022679"/>
    </source>
</evidence>
<proteinExistence type="predicted"/>
<name>A0A517MDR3_9BACT</name>
<evidence type="ECO:0000259" key="5">
    <source>
        <dbReference type="Pfam" id="PF06426"/>
    </source>
</evidence>
<dbReference type="SUPFAM" id="SSF51161">
    <property type="entry name" value="Trimeric LpxA-like enzymes"/>
    <property type="match status" value="1"/>
</dbReference>
<dbReference type="GO" id="GO:0006535">
    <property type="term" value="P:cysteine biosynthetic process from serine"/>
    <property type="evidence" value="ECO:0007669"/>
    <property type="project" value="InterPro"/>
</dbReference>
<protein>
    <recommendedName>
        <fullName evidence="1">Serine acetyltransferase</fullName>
    </recommendedName>
</protein>
<dbReference type="Gene3D" id="2.160.10.10">
    <property type="entry name" value="Hexapeptide repeat proteins"/>
    <property type="match status" value="1"/>
</dbReference>
<sequence>MASDFRLKQQLPDLTEKIVETYTPDDVINHLGHCPLPSYEAVIEILSDLKDILYPGYRRKVGLHSGNIQYHVGGLIDQLHDSLTTQIARALRHDDRVRNSHNDCESDIDFEAKGQAMAIELLRRIPELRKVLSTDVQAAFDGDPACHTTDEIVFCYPGFEAITVFRIAHELLQLGVPFIPRMMTEWAHKTTGIDIHPGATVGNHFFIDHGTGVVIGETCEIGAHVKLYQGVTLGALSFPTDADGQLIRGTKRHPTIEDRVVVYANATILGGRTVVGHDSVIGSSVWITKTVSPYTTVTLEKPQLRVRGAASAESHDPELNFQI</sequence>
<evidence type="ECO:0000256" key="4">
    <source>
        <dbReference type="ARBA" id="ARBA00023315"/>
    </source>
</evidence>
<dbReference type="CDD" id="cd03354">
    <property type="entry name" value="LbH_SAT"/>
    <property type="match status" value="1"/>
</dbReference>
<dbReference type="InterPro" id="IPR010493">
    <property type="entry name" value="Ser_AcTrfase_N"/>
</dbReference>
<dbReference type="OrthoDB" id="9801456at2"/>
<dbReference type="InterPro" id="IPR045304">
    <property type="entry name" value="LbH_SAT"/>
</dbReference>
<evidence type="ECO:0000313" key="7">
    <source>
        <dbReference type="Proteomes" id="UP000320672"/>
    </source>
</evidence>
<evidence type="ECO:0000256" key="2">
    <source>
        <dbReference type="ARBA" id="ARBA00022605"/>
    </source>
</evidence>
<gene>
    <name evidence="6" type="primary">cysE_1</name>
    <name evidence="6" type="ORF">FF011L_17770</name>
</gene>
<dbReference type="Gene3D" id="1.10.3130.10">
    <property type="entry name" value="serine acetyltransferase, domain 1"/>
    <property type="match status" value="1"/>
</dbReference>